<dbReference type="InterPro" id="IPR037185">
    <property type="entry name" value="EmrE-like"/>
</dbReference>
<feature type="transmembrane region" description="Helical" evidence="1">
    <location>
        <begin position="170"/>
        <end position="188"/>
    </location>
</feature>
<protein>
    <recommendedName>
        <fullName evidence="2">EamA domain-containing protein</fullName>
    </recommendedName>
</protein>
<gene>
    <name evidence="3" type="ORF">B0E33_13900</name>
</gene>
<evidence type="ECO:0000259" key="2">
    <source>
        <dbReference type="Pfam" id="PF00892"/>
    </source>
</evidence>
<feature type="transmembrane region" description="Helical" evidence="1">
    <location>
        <begin position="229"/>
        <end position="249"/>
    </location>
</feature>
<dbReference type="SUPFAM" id="SSF103481">
    <property type="entry name" value="Multidrug resistance efflux transporter EmrE"/>
    <property type="match status" value="2"/>
</dbReference>
<feature type="transmembrane region" description="Helical" evidence="1">
    <location>
        <begin position="139"/>
        <end position="158"/>
    </location>
</feature>
<feature type="transmembrane region" description="Helical" evidence="1">
    <location>
        <begin position="30"/>
        <end position="48"/>
    </location>
</feature>
<keyword evidence="1" id="KW-0812">Transmembrane</keyword>
<dbReference type="InterPro" id="IPR000620">
    <property type="entry name" value="EamA_dom"/>
</dbReference>
<dbReference type="Pfam" id="PF00892">
    <property type="entry name" value="EamA"/>
    <property type="match status" value="1"/>
</dbReference>
<dbReference type="PANTHER" id="PTHR22911">
    <property type="entry name" value="ACYL-MALONYL CONDENSING ENZYME-RELATED"/>
    <property type="match status" value="1"/>
</dbReference>
<feature type="transmembrane region" description="Helical" evidence="1">
    <location>
        <begin position="90"/>
        <end position="109"/>
    </location>
</feature>
<feature type="transmembrane region" description="Helical" evidence="1">
    <location>
        <begin position="60"/>
        <end position="84"/>
    </location>
</feature>
<keyword evidence="4" id="KW-1185">Reference proteome</keyword>
<dbReference type="PANTHER" id="PTHR22911:SF103">
    <property type="entry name" value="BLR2811 PROTEIN"/>
    <property type="match status" value="1"/>
</dbReference>
<dbReference type="Proteomes" id="UP000188174">
    <property type="component" value="Chromosome"/>
</dbReference>
<evidence type="ECO:0000256" key="1">
    <source>
        <dbReference type="SAM" id="Phobius"/>
    </source>
</evidence>
<organism evidence="3 4">
    <name type="scientific">Roseibium algicola</name>
    <dbReference type="NCBI Taxonomy" id="2857014"/>
    <lineage>
        <taxon>Bacteria</taxon>
        <taxon>Pseudomonadati</taxon>
        <taxon>Pseudomonadota</taxon>
        <taxon>Alphaproteobacteria</taxon>
        <taxon>Hyphomicrobiales</taxon>
        <taxon>Stappiaceae</taxon>
        <taxon>Roseibium</taxon>
    </lineage>
</organism>
<feature type="transmembrane region" description="Helical" evidence="1">
    <location>
        <begin position="255"/>
        <end position="275"/>
    </location>
</feature>
<proteinExistence type="predicted"/>
<feature type="transmembrane region" description="Helical" evidence="1">
    <location>
        <begin position="194"/>
        <end position="217"/>
    </location>
</feature>
<sequence>MALVLAATFSFALGDVSTKYLAGRYPVEVILAVRYALNTALLLAFVYPKLGARLWATNRVWLVIGRGGCLALASLTLALALRLMPVGETIAIIYLSPFVVMLLSAPFLGEPVRRGNWIWAALGFAGVLIIVRPGGGLDAFGVTLALINAGLATAYHLLTRLLSRTETTISLLFHTAWVGTVVFGLWAAPSLSGLAIAAFDLVVMLGLGVAYSLGHYLFTAAYRAAPPSLLAPVNYAHLVWAGGLGFLFFGDVPGVFSLAGMGLICVSGVAIALSARRK</sequence>
<reference evidence="3 4" key="1">
    <citation type="submission" date="2017-02" db="EMBL/GenBank/DDBJ databases">
        <authorList>
            <person name="Jeong S."/>
        </authorList>
    </citation>
    <scope>NUCLEOTIDE SEQUENCE [LARGE SCALE GENOMIC DNA]</scope>
    <source>
        <strain evidence="3 4">RMAR6-6</strain>
    </source>
</reference>
<evidence type="ECO:0000313" key="4">
    <source>
        <dbReference type="Proteomes" id="UP000188174"/>
    </source>
</evidence>
<evidence type="ECO:0000313" key="3">
    <source>
        <dbReference type="EMBL" id="AQQ07385.1"/>
    </source>
</evidence>
<name>A0ABM6IA67_9HYPH</name>
<feature type="domain" description="EamA" evidence="2">
    <location>
        <begin position="2"/>
        <end position="131"/>
    </location>
</feature>
<keyword evidence="1" id="KW-1133">Transmembrane helix</keyword>
<feature type="transmembrane region" description="Helical" evidence="1">
    <location>
        <begin position="116"/>
        <end position="133"/>
    </location>
</feature>
<dbReference type="Gene3D" id="1.10.3730.20">
    <property type="match status" value="1"/>
</dbReference>
<dbReference type="EMBL" id="CP019630">
    <property type="protein sequence ID" value="AQQ07385.1"/>
    <property type="molecule type" value="Genomic_DNA"/>
</dbReference>
<accession>A0ABM6IA67</accession>
<keyword evidence="1" id="KW-0472">Membrane</keyword>